<feature type="domain" description="GtrA/DPMS transmembrane" evidence="7">
    <location>
        <begin position="10"/>
        <end position="123"/>
    </location>
</feature>
<dbReference type="PANTHER" id="PTHR38459:SF1">
    <property type="entry name" value="PROPHAGE BACTOPRENOL-LINKED GLUCOSE TRANSLOCASE HOMOLOG"/>
    <property type="match status" value="1"/>
</dbReference>
<sequence>MKQIIIQMFKFGVVGGICFAVDYGLLALATELLGMHYLVSGILSFTVSVTVNYLLSRKFVFAMGQMEARKEFALFVILSIIGLGINEVCMAGFVELAGLHYLISKFIATAVVMVYNFISRKLLMEQREGNTAHV</sequence>
<organism evidence="8 9">
    <name type="scientific">Blautia producta</name>
    <dbReference type="NCBI Taxonomy" id="33035"/>
    <lineage>
        <taxon>Bacteria</taxon>
        <taxon>Bacillati</taxon>
        <taxon>Bacillota</taxon>
        <taxon>Clostridia</taxon>
        <taxon>Lachnospirales</taxon>
        <taxon>Lachnospiraceae</taxon>
        <taxon>Blautia</taxon>
    </lineage>
</organism>
<gene>
    <name evidence="8" type="ORF">BLCOC_06300</name>
</gene>
<evidence type="ECO:0000313" key="9">
    <source>
        <dbReference type="Proteomes" id="UP001325248"/>
    </source>
</evidence>
<evidence type="ECO:0000256" key="1">
    <source>
        <dbReference type="ARBA" id="ARBA00004141"/>
    </source>
</evidence>
<protein>
    <recommendedName>
        <fullName evidence="7">GtrA/DPMS transmembrane domain-containing protein</fullName>
    </recommendedName>
</protein>
<evidence type="ECO:0000256" key="2">
    <source>
        <dbReference type="ARBA" id="ARBA00009399"/>
    </source>
</evidence>
<dbReference type="InterPro" id="IPR051401">
    <property type="entry name" value="GtrA_CellWall_Glycosyl"/>
</dbReference>
<name>A0ABZ0U4Z3_9FIRM</name>
<dbReference type="Pfam" id="PF04138">
    <property type="entry name" value="GtrA_DPMS_TM"/>
    <property type="match status" value="1"/>
</dbReference>
<feature type="transmembrane region" description="Helical" evidence="6">
    <location>
        <begin position="99"/>
        <end position="118"/>
    </location>
</feature>
<dbReference type="EMBL" id="CP136422">
    <property type="protein sequence ID" value="WPX72294.1"/>
    <property type="molecule type" value="Genomic_DNA"/>
</dbReference>
<feature type="transmembrane region" description="Helical" evidence="6">
    <location>
        <begin position="35"/>
        <end position="56"/>
    </location>
</feature>
<comment type="similarity">
    <text evidence="2">Belongs to the GtrA family.</text>
</comment>
<keyword evidence="5 6" id="KW-0472">Membrane</keyword>
<dbReference type="PANTHER" id="PTHR38459">
    <property type="entry name" value="PROPHAGE BACTOPRENOL-LINKED GLUCOSE TRANSLOCASE HOMOLOG"/>
    <property type="match status" value="1"/>
</dbReference>
<evidence type="ECO:0000313" key="8">
    <source>
        <dbReference type="EMBL" id="WPX72294.1"/>
    </source>
</evidence>
<evidence type="ECO:0000256" key="6">
    <source>
        <dbReference type="SAM" id="Phobius"/>
    </source>
</evidence>
<keyword evidence="4 6" id="KW-1133">Transmembrane helix</keyword>
<accession>A0ABZ0U4Z3</accession>
<keyword evidence="9" id="KW-1185">Reference proteome</keyword>
<proteinExistence type="inferred from homology"/>
<dbReference type="Proteomes" id="UP001325248">
    <property type="component" value="Chromosome"/>
</dbReference>
<keyword evidence="3 6" id="KW-0812">Transmembrane</keyword>
<evidence type="ECO:0000256" key="5">
    <source>
        <dbReference type="ARBA" id="ARBA00023136"/>
    </source>
</evidence>
<evidence type="ECO:0000256" key="4">
    <source>
        <dbReference type="ARBA" id="ARBA00022989"/>
    </source>
</evidence>
<evidence type="ECO:0000259" key="7">
    <source>
        <dbReference type="Pfam" id="PF04138"/>
    </source>
</evidence>
<feature type="transmembrane region" description="Helical" evidence="6">
    <location>
        <begin position="72"/>
        <end position="93"/>
    </location>
</feature>
<reference evidence="8" key="1">
    <citation type="submission" date="2023-10" db="EMBL/GenBank/DDBJ databases">
        <title>Genome sequence of Blautia coccoides DSM 935.</title>
        <authorList>
            <person name="Boeer T."/>
            <person name="Bengelsdorf F.R."/>
            <person name="Daniel R."/>
            <person name="Poehlein A."/>
        </authorList>
    </citation>
    <scope>NUCLEOTIDE SEQUENCE [LARGE SCALE GENOMIC DNA]</scope>
    <source>
        <strain evidence="8">DSM 935</strain>
    </source>
</reference>
<evidence type="ECO:0000256" key="3">
    <source>
        <dbReference type="ARBA" id="ARBA00022692"/>
    </source>
</evidence>
<feature type="transmembrane region" description="Helical" evidence="6">
    <location>
        <begin position="12"/>
        <end position="29"/>
    </location>
</feature>
<dbReference type="InterPro" id="IPR007267">
    <property type="entry name" value="GtrA_DPMS_TM"/>
</dbReference>
<comment type="subcellular location">
    <subcellularLocation>
        <location evidence="1">Membrane</location>
        <topology evidence="1">Multi-pass membrane protein</topology>
    </subcellularLocation>
</comment>